<proteinExistence type="predicted"/>
<evidence type="ECO:0000313" key="2">
    <source>
        <dbReference type="Proteomes" id="UP000789901"/>
    </source>
</evidence>
<evidence type="ECO:0000313" key="1">
    <source>
        <dbReference type="EMBL" id="CAG8815374.1"/>
    </source>
</evidence>
<comment type="caution">
    <text evidence="1">The sequence shown here is derived from an EMBL/GenBank/DDBJ whole genome shotgun (WGS) entry which is preliminary data.</text>
</comment>
<dbReference type="EMBL" id="CAJVQB010030318">
    <property type="protein sequence ID" value="CAG8815374.1"/>
    <property type="molecule type" value="Genomic_DNA"/>
</dbReference>
<feature type="non-terminal residue" evidence="1">
    <location>
        <position position="105"/>
    </location>
</feature>
<keyword evidence="2" id="KW-1185">Reference proteome</keyword>
<name>A0ABN7W4D2_GIGMA</name>
<protein>
    <submittedName>
        <fullName evidence="1">25420_t:CDS:1</fullName>
    </submittedName>
</protein>
<gene>
    <name evidence="1" type="ORF">GMARGA_LOCUS26275</name>
</gene>
<dbReference type="Proteomes" id="UP000789901">
    <property type="component" value="Unassembled WGS sequence"/>
</dbReference>
<accession>A0ABN7W4D2</accession>
<organism evidence="1 2">
    <name type="scientific">Gigaspora margarita</name>
    <dbReference type="NCBI Taxonomy" id="4874"/>
    <lineage>
        <taxon>Eukaryota</taxon>
        <taxon>Fungi</taxon>
        <taxon>Fungi incertae sedis</taxon>
        <taxon>Mucoromycota</taxon>
        <taxon>Glomeromycotina</taxon>
        <taxon>Glomeromycetes</taxon>
        <taxon>Diversisporales</taxon>
        <taxon>Gigasporaceae</taxon>
        <taxon>Gigaspora</taxon>
    </lineage>
</organism>
<sequence length="105" mass="12700">MNTLKSLHNIFFNEKECIKFLIEENIINKPENCWSCKGEMYLYLKENVFRCKNTSCKKMVTVFKNIFFSQHRLKCNDILLIGYFWIHKLKIQQIHNIIDIPRLSI</sequence>
<reference evidence="1 2" key="1">
    <citation type="submission" date="2021-06" db="EMBL/GenBank/DDBJ databases">
        <authorList>
            <person name="Kallberg Y."/>
            <person name="Tangrot J."/>
            <person name="Rosling A."/>
        </authorList>
    </citation>
    <scope>NUCLEOTIDE SEQUENCE [LARGE SCALE GENOMIC DNA]</scope>
    <source>
        <strain evidence="1 2">120-4 pot B 10/14</strain>
    </source>
</reference>